<keyword evidence="4" id="KW-1185">Reference proteome</keyword>
<accession>A0ABY5TPX9</accession>
<dbReference type="InterPro" id="IPR050300">
    <property type="entry name" value="GDXG_lipolytic_enzyme"/>
</dbReference>
<dbReference type="InterPro" id="IPR013094">
    <property type="entry name" value="AB_hydrolase_3"/>
</dbReference>
<dbReference type="Proteomes" id="UP001059934">
    <property type="component" value="Chromosome"/>
</dbReference>
<dbReference type="Gene3D" id="3.40.50.1820">
    <property type="entry name" value="alpha/beta hydrolase"/>
    <property type="match status" value="1"/>
</dbReference>
<dbReference type="Pfam" id="PF07859">
    <property type="entry name" value="Abhydrolase_3"/>
    <property type="match status" value="1"/>
</dbReference>
<dbReference type="SUPFAM" id="SSF53474">
    <property type="entry name" value="alpha/beta-Hydrolases"/>
    <property type="match status" value="1"/>
</dbReference>
<evidence type="ECO:0000313" key="4">
    <source>
        <dbReference type="Proteomes" id="UP001059934"/>
    </source>
</evidence>
<evidence type="ECO:0000313" key="3">
    <source>
        <dbReference type="EMBL" id="UVW34363.1"/>
    </source>
</evidence>
<dbReference type="EMBL" id="CP103416">
    <property type="protein sequence ID" value="UVW34363.1"/>
    <property type="molecule type" value="Genomic_DNA"/>
</dbReference>
<name>A0ABY5TPX9_9GAMM</name>
<feature type="domain" description="Alpha/beta hydrolase fold-3" evidence="2">
    <location>
        <begin position="99"/>
        <end position="307"/>
    </location>
</feature>
<sequence>MSNPEQLAKFEQKIDPQLRELLRATPDLLHDLPTLREIQARVSNYLLEYGDNIKHSSEVLIYEAEVPRTQTSAPVKIRCYEPKNRERTRDDQDKPLPVLLWIHGGGFISGDVRSNDNICENFVVQCNCLVVSAEYRLTPQHPYPAGFDDCYAVLDWLASSGVEELNIDSDRIAVGGSSVGGCLAAGIALKACETDGPKIKHQLLLIPVLDDRHITQSSQDITDHRVVWNRDLSMLAWDGYLHDVFGETPSYAAPARTKTIPNLPSTFISVEEQDILRDESIVYAQRLMQAGVNTELHVYPGTFHGSFMDVPEADVSKQHMADVFNSLKKALSENLDSEDADCGILKDWFETPV</sequence>
<organism evidence="3 4">
    <name type="scientific">SAR92 clade bacterium H455</name>
    <dbReference type="NCBI Taxonomy" id="2974818"/>
    <lineage>
        <taxon>Bacteria</taxon>
        <taxon>Pseudomonadati</taxon>
        <taxon>Pseudomonadota</taxon>
        <taxon>Gammaproteobacteria</taxon>
        <taxon>Cellvibrionales</taxon>
        <taxon>Porticoccaceae</taxon>
        <taxon>SAR92 clade</taxon>
    </lineage>
</organism>
<dbReference type="GO" id="GO:0016787">
    <property type="term" value="F:hydrolase activity"/>
    <property type="evidence" value="ECO:0007669"/>
    <property type="project" value="UniProtKB-KW"/>
</dbReference>
<dbReference type="PANTHER" id="PTHR48081:SF8">
    <property type="entry name" value="ALPHA_BETA HYDROLASE FOLD-3 DOMAIN-CONTAINING PROTEIN-RELATED"/>
    <property type="match status" value="1"/>
</dbReference>
<proteinExistence type="predicted"/>
<evidence type="ECO:0000259" key="2">
    <source>
        <dbReference type="Pfam" id="PF07859"/>
    </source>
</evidence>
<evidence type="ECO:0000256" key="1">
    <source>
        <dbReference type="ARBA" id="ARBA00022801"/>
    </source>
</evidence>
<dbReference type="PANTHER" id="PTHR48081">
    <property type="entry name" value="AB HYDROLASE SUPERFAMILY PROTEIN C4A8.06C"/>
    <property type="match status" value="1"/>
</dbReference>
<keyword evidence="1 3" id="KW-0378">Hydrolase</keyword>
<reference evidence="3" key="1">
    <citation type="submission" date="2022-08" db="EMBL/GenBank/DDBJ databases">
        <title>Catabolic pathway analysis in culturable SAR92 clade bacteria reveals their overlooked roles in DMSP degradation in coastal seas.</title>
        <authorList>
            <person name="He X."/>
            <person name="Zhang X."/>
            <person name="Zhang Y."/>
        </authorList>
    </citation>
    <scope>NUCLEOTIDE SEQUENCE</scope>
    <source>
        <strain evidence="3">H455</strain>
    </source>
</reference>
<dbReference type="InterPro" id="IPR029058">
    <property type="entry name" value="AB_hydrolase_fold"/>
</dbReference>
<gene>
    <name evidence="3" type="ORF">NYF23_10085</name>
</gene>
<protein>
    <submittedName>
        <fullName evidence="3">Alpha/beta hydrolase</fullName>
    </submittedName>
</protein>